<dbReference type="Pfam" id="PF00096">
    <property type="entry name" value="zf-C2H2"/>
    <property type="match status" value="1"/>
</dbReference>
<keyword evidence="7" id="KW-1185">Reference proteome</keyword>
<evidence type="ECO:0000313" key="6">
    <source>
        <dbReference type="EMBL" id="GMR34779.1"/>
    </source>
</evidence>
<evidence type="ECO:0000313" key="7">
    <source>
        <dbReference type="Proteomes" id="UP001328107"/>
    </source>
</evidence>
<dbReference type="GO" id="GO:0008270">
    <property type="term" value="F:zinc ion binding"/>
    <property type="evidence" value="ECO:0007669"/>
    <property type="project" value="UniProtKB-KW"/>
</dbReference>
<gene>
    <name evidence="6" type="ORF">PMAYCL1PPCAC_04974</name>
</gene>
<dbReference type="Proteomes" id="UP001328107">
    <property type="component" value="Unassembled WGS sequence"/>
</dbReference>
<evidence type="ECO:0000259" key="5">
    <source>
        <dbReference type="PROSITE" id="PS50157"/>
    </source>
</evidence>
<dbReference type="Gene3D" id="3.30.160.60">
    <property type="entry name" value="Classic Zinc Finger"/>
    <property type="match status" value="2"/>
</dbReference>
<reference evidence="7" key="1">
    <citation type="submission" date="2022-10" db="EMBL/GenBank/DDBJ databases">
        <title>Genome assembly of Pristionchus species.</title>
        <authorList>
            <person name="Yoshida K."/>
            <person name="Sommer R.J."/>
        </authorList>
    </citation>
    <scope>NUCLEOTIDE SEQUENCE [LARGE SCALE GENOMIC DNA]</scope>
    <source>
        <strain evidence="7">RS5460</strain>
    </source>
</reference>
<name>A0AAN4Z7I3_9BILA</name>
<dbReference type="EMBL" id="BTRK01000002">
    <property type="protein sequence ID" value="GMR34779.1"/>
    <property type="molecule type" value="Genomic_DNA"/>
</dbReference>
<dbReference type="AlphaFoldDB" id="A0AAN4Z7I3"/>
<protein>
    <recommendedName>
        <fullName evidence="5">C2H2-type domain-containing protein</fullName>
    </recommendedName>
</protein>
<keyword evidence="2 4" id="KW-0863">Zinc-finger</keyword>
<accession>A0AAN4Z7I3</accession>
<organism evidence="6 7">
    <name type="scientific">Pristionchus mayeri</name>
    <dbReference type="NCBI Taxonomy" id="1317129"/>
    <lineage>
        <taxon>Eukaryota</taxon>
        <taxon>Metazoa</taxon>
        <taxon>Ecdysozoa</taxon>
        <taxon>Nematoda</taxon>
        <taxon>Chromadorea</taxon>
        <taxon>Rhabditida</taxon>
        <taxon>Rhabditina</taxon>
        <taxon>Diplogasteromorpha</taxon>
        <taxon>Diplogasteroidea</taxon>
        <taxon>Neodiplogasteridae</taxon>
        <taxon>Pristionchus</taxon>
    </lineage>
</organism>
<dbReference type="FunFam" id="3.30.160.60:FF:000446">
    <property type="entry name" value="Zinc finger protein"/>
    <property type="match status" value="1"/>
</dbReference>
<proteinExistence type="predicted"/>
<dbReference type="GO" id="GO:0000122">
    <property type="term" value="P:negative regulation of transcription by RNA polymerase II"/>
    <property type="evidence" value="ECO:0007669"/>
    <property type="project" value="UniProtKB-ARBA"/>
</dbReference>
<evidence type="ECO:0000256" key="3">
    <source>
        <dbReference type="ARBA" id="ARBA00022833"/>
    </source>
</evidence>
<dbReference type="SMART" id="SM00355">
    <property type="entry name" value="ZnF_C2H2"/>
    <property type="match status" value="2"/>
</dbReference>
<feature type="domain" description="C2H2-type" evidence="5">
    <location>
        <begin position="7"/>
        <end position="34"/>
    </location>
</feature>
<evidence type="ECO:0000256" key="2">
    <source>
        <dbReference type="ARBA" id="ARBA00022771"/>
    </source>
</evidence>
<comment type="caution">
    <text evidence="6">The sequence shown here is derived from an EMBL/GenBank/DDBJ whole genome shotgun (WGS) entry which is preliminary data.</text>
</comment>
<keyword evidence="1" id="KW-0479">Metal-binding</keyword>
<evidence type="ECO:0000256" key="4">
    <source>
        <dbReference type="PROSITE-ProRule" id="PRU00042"/>
    </source>
</evidence>
<dbReference type="GO" id="GO:0005634">
    <property type="term" value="C:nucleus"/>
    <property type="evidence" value="ECO:0007669"/>
    <property type="project" value="UniProtKB-ARBA"/>
</dbReference>
<dbReference type="InterPro" id="IPR036236">
    <property type="entry name" value="Znf_C2H2_sf"/>
</dbReference>
<dbReference type="SUPFAM" id="SSF57667">
    <property type="entry name" value="beta-beta-alpha zinc fingers"/>
    <property type="match status" value="1"/>
</dbReference>
<evidence type="ECO:0000256" key="1">
    <source>
        <dbReference type="ARBA" id="ARBA00022723"/>
    </source>
</evidence>
<keyword evidence="3" id="KW-0862">Zinc</keyword>
<dbReference type="PROSITE" id="PS50157">
    <property type="entry name" value="ZINC_FINGER_C2H2_2"/>
    <property type="match status" value="2"/>
</dbReference>
<sequence>NNNNNNKTCEDCEFVAASPAALIIHKRRHTGERPFECSGNGTCTMTFVTKGNLDRHTRFVHQSQIGKQAH</sequence>
<feature type="domain" description="C2H2-type" evidence="5">
    <location>
        <begin position="35"/>
        <end position="66"/>
    </location>
</feature>
<feature type="non-terminal residue" evidence="6">
    <location>
        <position position="1"/>
    </location>
</feature>
<dbReference type="InterPro" id="IPR013087">
    <property type="entry name" value="Znf_C2H2_type"/>
</dbReference>